<keyword evidence="2" id="KW-1185">Reference proteome</keyword>
<evidence type="ECO:0000313" key="2">
    <source>
        <dbReference type="Proteomes" id="UP000467841"/>
    </source>
</evidence>
<protein>
    <submittedName>
        <fullName evidence="1">Uncharacterized protein</fullName>
    </submittedName>
</protein>
<dbReference type="AlphaFoldDB" id="A0A6D2K6Y8"/>
<accession>A0A6D2K6Y8</accession>
<sequence>MIGRSSVILLGLPVFGIKHMWVIFNLSSNVLDVRKLFTYMIISSLTMCHERWKNKAVIPSGPDAFSGCIINKASRTSASVARRVKSSFSRVVTRSGRFSIKHPRKIYR</sequence>
<gene>
    <name evidence="1" type="ORF">MERR_LOCUS37267</name>
</gene>
<proteinExistence type="predicted"/>
<evidence type="ECO:0000313" key="1">
    <source>
        <dbReference type="EMBL" id="CAA7050032.1"/>
    </source>
</evidence>
<dbReference type="Proteomes" id="UP000467841">
    <property type="component" value="Unassembled WGS sequence"/>
</dbReference>
<organism evidence="1 2">
    <name type="scientific">Microthlaspi erraticum</name>
    <dbReference type="NCBI Taxonomy" id="1685480"/>
    <lineage>
        <taxon>Eukaryota</taxon>
        <taxon>Viridiplantae</taxon>
        <taxon>Streptophyta</taxon>
        <taxon>Embryophyta</taxon>
        <taxon>Tracheophyta</taxon>
        <taxon>Spermatophyta</taxon>
        <taxon>Magnoliopsida</taxon>
        <taxon>eudicotyledons</taxon>
        <taxon>Gunneridae</taxon>
        <taxon>Pentapetalae</taxon>
        <taxon>rosids</taxon>
        <taxon>malvids</taxon>
        <taxon>Brassicales</taxon>
        <taxon>Brassicaceae</taxon>
        <taxon>Coluteocarpeae</taxon>
        <taxon>Microthlaspi</taxon>
    </lineage>
</organism>
<reference evidence="1" key="1">
    <citation type="submission" date="2020-01" db="EMBL/GenBank/DDBJ databases">
        <authorList>
            <person name="Mishra B."/>
        </authorList>
    </citation>
    <scope>NUCLEOTIDE SEQUENCE [LARGE SCALE GENOMIC DNA]</scope>
</reference>
<comment type="caution">
    <text evidence="1">The sequence shown here is derived from an EMBL/GenBank/DDBJ whole genome shotgun (WGS) entry which is preliminary data.</text>
</comment>
<dbReference type="EMBL" id="CACVBM020001436">
    <property type="protein sequence ID" value="CAA7050032.1"/>
    <property type="molecule type" value="Genomic_DNA"/>
</dbReference>
<name>A0A6D2K6Y8_9BRAS</name>